<feature type="chain" id="PRO_5042957955" evidence="1">
    <location>
        <begin position="19"/>
        <end position="173"/>
    </location>
</feature>
<sequence length="173" mass="18495">MRHFPLLIGSSLVPSAYALGRALLINQCDQSIYITPSDSSSNEPIPLGVNGSLTHPITADLTTLAVQLVAEPATNVTWRSAISFSASDSTLEYSVFNLRGRAFADHPITVTPKPDREDCPSATFGYRDNKNAKGTVGLAGHLAGRGRPVAQFALEIIIVQRGTVQQVTFGSTR</sequence>
<dbReference type="Proteomes" id="UP001280581">
    <property type="component" value="Unassembled WGS sequence"/>
</dbReference>
<evidence type="ECO:0000256" key="1">
    <source>
        <dbReference type="SAM" id="SignalP"/>
    </source>
</evidence>
<dbReference type="Pfam" id="PF04681">
    <property type="entry name" value="Bys1"/>
    <property type="match status" value="1"/>
</dbReference>
<evidence type="ECO:0000313" key="2">
    <source>
        <dbReference type="EMBL" id="KAK3204119.1"/>
    </source>
</evidence>
<keyword evidence="1" id="KW-0732">Signal</keyword>
<protein>
    <submittedName>
        <fullName evidence="2">Uncharacterized protein</fullName>
    </submittedName>
</protein>
<gene>
    <name evidence="2" type="ORF">GRF29_106g1775370</name>
</gene>
<dbReference type="AlphaFoldDB" id="A0AAN6LUR1"/>
<feature type="signal peptide" evidence="1">
    <location>
        <begin position="1"/>
        <end position="18"/>
    </location>
</feature>
<dbReference type="EMBL" id="WVTA01000010">
    <property type="protein sequence ID" value="KAK3204119.1"/>
    <property type="molecule type" value="Genomic_DNA"/>
</dbReference>
<keyword evidence="3" id="KW-1185">Reference proteome</keyword>
<proteinExistence type="predicted"/>
<comment type="caution">
    <text evidence="2">The sequence shown here is derived from an EMBL/GenBank/DDBJ whole genome shotgun (WGS) entry which is preliminary data.</text>
</comment>
<organism evidence="2 3">
    <name type="scientific">Pseudopithomyces chartarum</name>
    <dbReference type="NCBI Taxonomy" id="1892770"/>
    <lineage>
        <taxon>Eukaryota</taxon>
        <taxon>Fungi</taxon>
        <taxon>Dikarya</taxon>
        <taxon>Ascomycota</taxon>
        <taxon>Pezizomycotina</taxon>
        <taxon>Dothideomycetes</taxon>
        <taxon>Pleosporomycetidae</taxon>
        <taxon>Pleosporales</taxon>
        <taxon>Massarineae</taxon>
        <taxon>Didymosphaeriaceae</taxon>
        <taxon>Pseudopithomyces</taxon>
    </lineage>
</organism>
<dbReference type="InterPro" id="IPR006771">
    <property type="entry name" value="CetA-like"/>
</dbReference>
<accession>A0AAN6LUR1</accession>
<reference evidence="2 3" key="1">
    <citation type="submission" date="2021-02" db="EMBL/GenBank/DDBJ databases">
        <title>Genome assembly of Pseudopithomyces chartarum.</title>
        <authorList>
            <person name="Jauregui R."/>
            <person name="Singh J."/>
            <person name="Voisey C."/>
        </authorList>
    </citation>
    <scope>NUCLEOTIDE SEQUENCE [LARGE SCALE GENOMIC DNA]</scope>
    <source>
        <strain evidence="2 3">AGR01</strain>
    </source>
</reference>
<evidence type="ECO:0000313" key="3">
    <source>
        <dbReference type="Proteomes" id="UP001280581"/>
    </source>
</evidence>
<name>A0AAN6LUR1_9PLEO</name>